<dbReference type="EC" id="3.5.1.25" evidence="3"/>
<accession>A0A5B9PF51</accession>
<dbReference type="EMBL" id="CP042912">
    <property type="protein sequence ID" value="QEG25028.1"/>
    <property type="molecule type" value="Genomic_DNA"/>
</dbReference>
<dbReference type="KEGG" id="mff:MFFC18_49510"/>
<evidence type="ECO:0000313" key="4">
    <source>
        <dbReference type="Proteomes" id="UP000322214"/>
    </source>
</evidence>
<dbReference type="Proteomes" id="UP000322214">
    <property type="component" value="Chromosome"/>
</dbReference>
<dbReference type="InterPro" id="IPR032466">
    <property type="entry name" value="Metal_Hydrolase"/>
</dbReference>
<gene>
    <name evidence="3" type="primary">nagA</name>
    <name evidence="3" type="ORF">MFFC18_49510</name>
</gene>
<evidence type="ECO:0000313" key="3">
    <source>
        <dbReference type="EMBL" id="QEG25028.1"/>
    </source>
</evidence>
<dbReference type="PANTHER" id="PTHR11113">
    <property type="entry name" value="N-ACETYLGLUCOSAMINE-6-PHOSPHATE DEACETYLASE"/>
    <property type="match status" value="1"/>
</dbReference>
<evidence type="ECO:0000256" key="1">
    <source>
        <dbReference type="ARBA" id="ARBA00010716"/>
    </source>
</evidence>
<dbReference type="STRING" id="980251.GCA_001642875_04914"/>
<dbReference type="PANTHER" id="PTHR11113:SF14">
    <property type="entry name" value="N-ACETYLGLUCOSAMINE-6-PHOSPHATE DEACETYLASE"/>
    <property type="match status" value="1"/>
</dbReference>
<protein>
    <submittedName>
        <fullName evidence="3">N-acetylglucosamine-6-phosphate deacetylase</fullName>
        <ecNumber evidence="3">3.5.1.25</ecNumber>
    </submittedName>
</protein>
<reference evidence="3 4" key="1">
    <citation type="submission" date="2019-08" db="EMBL/GenBank/DDBJ databases">
        <title>Deep-cultivation of Planctomycetes and their phenomic and genomic characterization uncovers novel biology.</title>
        <authorList>
            <person name="Wiegand S."/>
            <person name="Jogler M."/>
            <person name="Boedeker C."/>
            <person name="Pinto D."/>
            <person name="Vollmers J."/>
            <person name="Rivas-Marin E."/>
            <person name="Kohn T."/>
            <person name="Peeters S.H."/>
            <person name="Heuer A."/>
            <person name="Rast P."/>
            <person name="Oberbeckmann S."/>
            <person name="Bunk B."/>
            <person name="Jeske O."/>
            <person name="Meyerdierks A."/>
            <person name="Storesund J.E."/>
            <person name="Kallscheuer N."/>
            <person name="Luecker S."/>
            <person name="Lage O.M."/>
            <person name="Pohl T."/>
            <person name="Merkel B.J."/>
            <person name="Hornburger P."/>
            <person name="Mueller R.-W."/>
            <person name="Bruemmer F."/>
            <person name="Labrenz M."/>
            <person name="Spormann A.M."/>
            <person name="Op den Camp H."/>
            <person name="Overmann J."/>
            <person name="Amann R."/>
            <person name="Jetten M.S.M."/>
            <person name="Mascher T."/>
            <person name="Medema M.H."/>
            <person name="Devos D.P."/>
            <person name="Kaster A.-K."/>
            <person name="Ovreas L."/>
            <person name="Rohde M."/>
            <person name="Galperin M.Y."/>
            <person name="Jogler C."/>
        </authorList>
    </citation>
    <scope>NUCLEOTIDE SEQUENCE [LARGE SCALE GENOMIC DNA]</scope>
    <source>
        <strain evidence="3 4">FC18</strain>
    </source>
</reference>
<organism evidence="3 4">
    <name type="scientific">Mariniblastus fucicola</name>
    <dbReference type="NCBI Taxonomy" id="980251"/>
    <lineage>
        <taxon>Bacteria</taxon>
        <taxon>Pseudomonadati</taxon>
        <taxon>Planctomycetota</taxon>
        <taxon>Planctomycetia</taxon>
        <taxon>Pirellulales</taxon>
        <taxon>Pirellulaceae</taxon>
        <taxon>Mariniblastus</taxon>
    </lineage>
</organism>
<keyword evidence="4" id="KW-1185">Reference proteome</keyword>
<sequence>MGYFDLQVNGCFGVDFNADQLDPASVKLACQNLRSDGVDHILATVITDDLEKMKQRLANIASIRETDSLVAETIAGIHVEGPFISVEPGFVGAHPAQHVLPACVDSMQSMLDAADGLVKFVTLAPENDSNQKLTRFLAAQGIVVSAGHTDASLEQLLAGVDAGLSAFTHLGNACPKKLDRHDNIIQRALSISDRIAIGLIADGVHVPCHVLKNFLAIAGLDRAYVVTDAISAAGNGSGTFQLGDQKVYVDESLATWTADREHLVGSAITMPAAVSNLRSKLGLSESQILQLTSANSRKLIGFPTRGASNE</sequence>
<name>A0A5B9PF51_9BACT</name>
<proteinExistence type="inferred from homology"/>
<keyword evidence="2 3" id="KW-0378">Hydrolase</keyword>
<dbReference type="GO" id="GO:0008448">
    <property type="term" value="F:N-acetylglucosamine-6-phosphate deacetylase activity"/>
    <property type="evidence" value="ECO:0007669"/>
    <property type="project" value="UniProtKB-EC"/>
</dbReference>
<evidence type="ECO:0000256" key="2">
    <source>
        <dbReference type="ARBA" id="ARBA00022801"/>
    </source>
</evidence>
<dbReference type="GO" id="GO:0006046">
    <property type="term" value="P:N-acetylglucosamine catabolic process"/>
    <property type="evidence" value="ECO:0007669"/>
    <property type="project" value="TreeGrafter"/>
</dbReference>
<comment type="similarity">
    <text evidence="1">Belongs to the metallo-dependent hydrolases superfamily. NagA family.</text>
</comment>
<dbReference type="SUPFAM" id="SSF51556">
    <property type="entry name" value="Metallo-dependent hydrolases"/>
    <property type="match status" value="1"/>
</dbReference>
<dbReference type="AlphaFoldDB" id="A0A5B9PF51"/>
<dbReference type="RefSeq" id="WP_075082718.1">
    <property type="nucleotide sequence ID" value="NZ_CP042912.1"/>
</dbReference>
<dbReference type="OrthoDB" id="9776488at2"/>
<dbReference type="Gene3D" id="3.20.20.140">
    <property type="entry name" value="Metal-dependent hydrolases"/>
    <property type="match status" value="1"/>
</dbReference>